<reference evidence="1 2" key="1">
    <citation type="submission" date="2024-01" db="EMBL/GenBank/DDBJ databases">
        <title>Genome assemblies of Stephania.</title>
        <authorList>
            <person name="Yang L."/>
        </authorList>
    </citation>
    <scope>NUCLEOTIDE SEQUENCE [LARGE SCALE GENOMIC DNA]</scope>
    <source>
        <strain evidence="1">QJT</strain>
        <tissue evidence="1">Leaf</tissue>
    </source>
</reference>
<dbReference type="AlphaFoldDB" id="A0AAP0PE82"/>
<accession>A0AAP0PE82</accession>
<name>A0AAP0PE82_9MAGN</name>
<keyword evidence="2" id="KW-1185">Reference proteome</keyword>
<evidence type="ECO:0000313" key="1">
    <source>
        <dbReference type="EMBL" id="KAK9137591.1"/>
    </source>
</evidence>
<gene>
    <name evidence="1" type="ORF">Sjap_008185</name>
</gene>
<protein>
    <submittedName>
        <fullName evidence="1">Uncharacterized protein</fullName>
    </submittedName>
</protein>
<proteinExistence type="predicted"/>
<evidence type="ECO:0000313" key="2">
    <source>
        <dbReference type="Proteomes" id="UP001417504"/>
    </source>
</evidence>
<organism evidence="1 2">
    <name type="scientific">Stephania japonica</name>
    <dbReference type="NCBI Taxonomy" id="461633"/>
    <lineage>
        <taxon>Eukaryota</taxon>
        <taxon>Viridiplantae</taxon>
        <taxon>Streptophyta</taxon>
        <taxon>Embryophyta</taxon>
        <taxon>Tracheophyta</taxon>
        <taxon>Spermatophyta</taxon>
        <taxon>Magnoliopsida</taxon>
        <taxon>Ranunculales</taxon>
        <taxon>Menispermaceae</taxon>
        <taxon>Menispermoideae</taxon>
        <taxon>Cissampelideae</taxon>
        <taxon>Stephania</taxon>
    </lineage>
</organism>
<comment type="caution">
    <text evidence="1">The sequence shown here is derived from an EMBL/GenBank/DDBJ whole genome shotgun (WGS) entry which is preliminary data.</text>
</comment>
<dbReference type="EMBL" id="JBBNAE010000003">
    <property type="protein sequence ID" value="KAK9137591.1"/>
    <property type="molecule type" value="Genomic_DNA"/>
</dbReference>
<sequence>MFMNIISTIPLVNILPSESMEHELSDFGLVKMLNMEESKFFADFIMFHSRNYQIS</sequence>
<dbReference type="Proteomes" id="UP001417504">
    <property type="component" value="Unassembled WGS sequence"/>
</dbReference>